<keyword evidence="6" id="KW-0472">Membrane</keyword>
<evidence type="ECO:0000313" key="9">
    <source>
        <dbReference type="EMBL" id="KAB0347895.1"/>
    </source>
</evidence>
<dbReference type="EMBL" id="VCEA01000002">
    <property type="protein sequence ID" value="KAB0347895.1"/>
    <property type="molecule type" value="Genomic_DNA"/>
</dbReference>
<keyword evidence="5" id="KW-1133">Transmembrane helix</keyword>
<dbReference type="GO" id="GO:0005768">
    <property type="term" value="C:endosome"/>
    <property type="evidence" value="ECO:0007669"/>
    <property type="project" value="TreeGrafter"/>
</dbReference>
<dbReference type="Pfam" id="PF06387">
    <property type="entry name" value="Calcyon"/>
    <property type="match status" value="1"/>
</dbReference>
<organism evidence="9 10">
    <name type="scientific">Muntiacus muntjak</name>
    <name type="common">Barking deer</name>
    <name type="synonym">Indian muntjac</name>
    <dbReference type="NCBI Taxonomy" id="9888"/>
    <lineage>
        <taxon>Eukaryota</taxon>
        <taxon>Metazoa</taxon>
        <taxon>Chordata</taxon>
        <taxon>Craniata</taxon>
        <taxon>Vertebrata</taxon>
        <taxon>Euteleostomi</taxon>
        <taxon>Mammalia</taxon>
        <taxon>Eutheria</taxon>
        <taxon>Laurasiatheria</taxon>
        <taxon>Artiodactyla</taxon>
        <taxon>Ruminantia</taxon>
        <taxon>Pecora</taxon>
        <taxon>Cervidae</taxon>
        <taxon>Muntiacinae</taxon>
        <taxon>Muntiacus</taxon>
    </lineage>
</organism>
<dbReference type="AlphaFoldDB" id="A0A5N3VHN7"/>
<dbReference type="InterPro" id="IPR009431">
    <property type="entry name" value="NSG"/>
</dbReference>
<evidence type="ECO:0000256" key="1">
    <source>
        <dbReference type="ARBA" id="ARBA00004156"/>
    </source>
</evidence>
<dbReference type="GO" id="GO:0048268">
    <property type="term" value="P:clathrin coat assembly"/>
    <property type="evidence" value="ECO:0007669"/>
    <property type="project" value="InterPro"/>
</dbReference>
<dbReference type="PANTHER" id="PTHR28546:SF2">
    <property type="entry name" value="NEURONAL VESICLE TRAFFICKING-ASSOCIATED PROTEIN 2"/>
    <property type="match status" value="1"/>
</dbReference>
<dbReference type="PANTHER" id="PTHR28546">
    <property type="entry name" value="NEURONAL VESICLE TRAFFICKING-ASSOCIATED PROTEIN 2-RELATED"/>
    <property type="match status" value="1"/>
</dbReference>
<evidence type="ECO:0000256" key="8">
    <source>
        <dbReference type="SAM" id="MobiDB-lite"/>
    </source>
</evidence>
<dbReference type="GO" id="GO:0016197">
    <property type="term" value="P:endosomal transport"/>
    <property type="evidence" value="ECO:0007669"/>
    <property type="project" value="TreeGrafter"/>
</dbReference>
<comment type="subcellular location">
    <subcellularLocation>
        <location evidence="1">Cytoplasmic vesicle membrane</location>
    </subcellularLocation>
    <subcellularLocation>
        <location evidence="2">Membrane</location>
        <topology evidence="2">Single-pass membrane protein</topology>
    </subcellularLocation>
</comment>
<reference evidence="9 10" key="1">
    <citation type="submission" date="2019-06" db="EMBL/GenBank/DDBJ databases">
        <title>Discovery of a novel chromosome fission-fusion reversal in muntjac.</title>
        <authorList>
            <person name="Mudd A.B."/>
            <person name="Bredeson J.V."/>
            <person name="Baum R."/>
            <person name="Hockemeyer D."/>
            <person name="Rokhsar D.S."/>
        </authorList>
    </citation>
    <scope>NUCLEOTIDE SEQUENCE [LARGE SCALE GENOMIC DNA]</scope>
    <source>
        <strain evidence="9">UTSW_UCB_Mm</strain>
        <tissue evidence="9">Fibroblast cell line</tissue>
    </source>
</reference>
<comment type="similarity">
    <text evidence="3">Belongs to the NSG family.</text>
</comment>
<evidence type="ECO:0000256" key="5">
    <source>
        <dbReference type="ARBA" id="ARBA00022989"/>
    </source>
</evidence>
<evidence type="ECO:0000256" key="3">
    <source>
        <dbReference type="ARBA" id="ARBA00007767"/>
    </source>
</evidence>
<feature type="region of interest" description="Disordered" evidence="8">
    <location>
        <begin position="1"/>
        <end position="21"/>
    </location>
</feature>
<proteinExistence type="inferred from homology"/>
<evidence type="ECO:0000256" key="2">
    <source>
        <dbReference type="ARBA" id="ARBA00004167"/>
    </source>
</evidence>
<accession>A0A5N3VHN7</accession>
<name>A0A5N3VHN7_MUNMU</name>
<keyword evidence="10" id="KW-1185">Reference proteome</keyword>
<comment type="caution">
    <text evidence="9">The sequence shown here is derived from an EMBL/GenBank/DDBJ whole genome shotgun (WGS) entry which is preliminary data.</text>
</comment>
<keyword evidence="7" id="KW-0968">Cytoplasmic vesicle</keyword>
<evidence type="ECO:0000256" key="6">
    <source>
        <dbReference type="ARBA" id="ARBA00023136"/>
    </source>
</evidence>
<evidence type="ECO:0000256" key="7">
    <source>
        <dbReference type="ARBA" id="ARBA00023329"/>
    </source>
</evidence>
<dbReference type="GO" id="GO:0030659">
    <property type="term" value="C:cytoplasmic vesicle membrane"/>
    <property type="evidence" value="ECO:0007669"/>
    <property type="project" value="UniProtKB-SubCell"/>
</dbReference>
<keyword evidence="4" id="KW-0812">Transmembrane</keyword>
<sequence>MVKLNSNPSEKGVKPPSVEDGFQTVPLITPLEVNHLQLPAPEKEIKQKKKKFHLPQTLSFPYQPDTCTLPFLRQKVEEDQRNLVIY</sequence>
<protein>
    <submittedName>
        <fullName evidence="9">Uncharacterized protein</fullName>
    </submittedName>
</protein>
<evidence type="ECO:0000256" key="4">
    <source>
        <dbReference type="ARBA" id="ARBA00022692"/>
    </source>
</evidence>
<gene>
    <name evidence="9" type="ORF">FD754_012752</name>
</gene>
<dbReference type="GO" id="GO:0032051">
    <property type="term" value="F:clathrin light chain binding"/>
    <property type="evidence" value="ECO:0007669"/>
    <property type="project" value="InterPro"/>
</dbReference>
<dbReference type="Proteomes" id="UP000326458">
    <property type="component" value="Unassembled WGS sequence"/>
</dbReference>
<evidence type="ECO:0000313" key="10">
    <source>
        <dbReference type="Proteomes" id="UP000326458"/>
    </source>
</evidence>